<sequence>MSDSLAPPVILYEKAKSARASCKKCGEKIDKDAPRIGIANPQHKTSYLWYHPQCSFLGLKSPKTKNGLSCKISKQKIHEPLINLGGEKLNVSVSRSSYNDNFCKQVKSDERELFYIIKQDGNKGNDGEAEIPEEYVKAIRGELEGTPEGVKRPREEGEEKEETVKKEEVTEASTSTTTSTSTSTVVKEEMEADLEADQNIKSSPPPSPSSSPTTKSPKKKKAKANPIVVRTERTPIPSPIALPPSTPGTSQFKVVSWNVAGLRGLLNKSPTALIDLAESTKADLICLQEHKLQDIHVVAPEFSDLLSELGYDVHWAVSTSKKGYSGVACFCLKSSPFGVPSVSHFPNSFGVAEGRSITLQYPSLTITNVYTPNSGQSLDRLPFRTKTWDTEWLSYQNTLLKSTQKPVMWLGDLNVAHKPFDVWNEGAKHHPKQAGLTQEEREGFTKQLEGGYFDAFRYLHPDACGHYSYWSARSKAREPNKGLRLDYFVCSEDMKEDGGVKVLDCYMDYGVGGSDHGPVVCVLEGPKAEGGEGEGDKKANKEATTINDFFKPK</sequence>
<dbReference type="InterPro" id="IPR036957">
    <property type="entry name" value="Znf_PARP_sf"/>
</dbReference>
<evidence type="ECO:0000256" key="13">
    <source>
        <dbReference type="RuleBase" id="RU362131"/>
    </source>
</evidence>
<feature type="compositionally biased region" description="Low complexity" evidence="14">
    <location>
        <begin position="171"/>
        <end position="185"/>
    </location>
</feature>
<dbReference type="InterPro" id="IPR005135">
    <property type="entry name" value="Endo/exonuclease/phosphatase"/>
</dbReference>
<keyword evidence="13" id="KW-0227">DNA damage</keyword>
<dbReference type="Pfam" id="PF00645">
    <property type="entry name" value="zf-PARP"/>
    <property type="match status" value="1"/>
</dbReference>
<reference evidence="17" key="1">
    <citation type="journal article" date="2023" name="Commun. Biol.">
        <title>Genome analysis of Parmales, the sister group of diatoms, reveals the evolutionary specialization of diatoms from phago-mixotrophs to photoautotrophs.</title>
        <authorList>
            <person name="Ban H."/>
            <person name="Sato S."/>
            <person name="Yoshikawa S."/>
            <person name="Yamada K."/>
            <person name="Nakamura Y."/>
            <person name="Ichinomiya M."/>
            <person name="Sato N."/>
            <person name="Blanc-Mathieu R."/>
            <person name="Endo H."/>
            <person name="Kuwata A."/>
            <person name="Ogata H."/>
        </authorList>
    </citation>
    <scope>NUCLEOTIDE SEQUENCE [LARGE SCALE GENOMIC DNA]</scope>
    <source>
        <strain evidence="17">NIES 3699</strain>
    </source>
</reference>
<feature type="binding site" evidence="11">
    <location>
        <position position="258"/>
    </location>
    <ligand>
        <name>Mg(2+)</name>
        <dbReference type="ChEBI" id="CHEBI:18420"/>
        <label>1</label>
    </ligand>
</feature>
<dbReference type="InterPro" id="IPR001510">
    <property type="entry name" value="Znf_PARP"/>
</dbReference>
<dbReference type="GO" id="GO:0003677">
    <property type="term" value="F:DNA binding"/>
    <property type="evidence" value="ECO:0007669"/>
    <property type="project" value="InterPro"/>
</dbReference>
<keyword evidence="11" id="KW-0464">Manganese</keyword>
<dbReference type="GO" id="GO:0008311">
    <property type="term" value="F:double-stranded DNA 3'-5' DNA exonuclease activity"/>
    <property type="evidence" value="ECO:0007669"/>
    <property type="project" value="TreeGrafter"/>
</dbReference>
<keyword evidence="9" id="KW-0539">Nucleus</keyword>
<evidence type="ECO:0000256" key="10">
    <source>
        <dbReference type="PIRSR" id="PIRSR604808-1"/>
    </source>
</evidence>
<feature type="domain" description="PARP-type" evidence="15">
    <location>
        <begin position="10"/>
        <end position="56"/>
    </location>
</feature>
<feature type="binding site" evidence="11">
    <location>
        <position position="412"/>
    </location>
    <ligand>
        <name>Mg(2+)</name>
        <dbReference type="ChEBI" id="CHEBI:18420"/>
        <label>1</label>
    </ligand>
</feature>
<feature type="site" description="Transition state stabilizer" evidence="12">
    <location>
        <position position="414"/>
    </location>
</feature>
<feature type="site" description="Important for catalytic activity" evidence="12">
    <location>
        <position position="486"/>
    </location>
</feature>
<dbReference type="GO" id="GO:0008270">
    <property type="term" value="F:zinc ion binding"/>
    <property type="evidence" value="ECO:0007669"/>
    <property type="project" value="UniProtKB-KW"/>
</dbReference>
<dbReference type="InterPro" id="IPR020847">
    <property type="entry name" value="AP_endonuclease_F1_BS"/>
</dbReference>
<organism evidence="16 17">
    <name type="scientific">Triparma verrucosa</name>
    <dbReference type="NCBI Taxonomy" id="1606542"/>
    <lineage>
        <taxon>Eukaryota</taxon>
        <taxon>Sar</taxon>
        <taxon>Stramenopiles</taxon>
        <taxon>Ochrophyta</taxon>
        <taxon>Bolidophyceae</taxon>
        <taxon>Parmales</taxon>
        <taxon>Triparmaceae</taxon>
        <taxon>Triparma</taxon>
    </lineage>
</organism>
<feature type="active site" evidence="10">
    <location>
        <position position="370"/>
    </location>
</feature>
<feature type="compositionally biased region" description="Basic and acidic residues" evidence="14">
    <location>
        <begin position="139"/>
        <end position="169"/>
    </location>
</feature>
<proteinExistence type="inferred from homology"/>
<comment type="caution">
    <text evidence="16">The sequence shown here is derived from an EMBL/GenBank/DDBJ whole genome shotgun (WGS) entry which is preliminary data.</text>
</comment>
<dbReference type="SMART" id="SM01336">
    <property type="entry name" value="zf-PARP"/>
    <property type="match status" value="1"/>
</dbReference>
<dbReference type="Gene3D" id="3.60.10.10">
    <property type="entry name" value="Endonuclease/exonuclease/phosphatase"/>
    <property type="match status" value="1"/>
</dbReference>
<feature type="active site" description="Proton donor/acceptor" evidence="10">
    <location>
        <position position="412"/>
    </location>
</feature>
<feature type="binding site" evidence="11">
    <location>
        <position position="516"/>
    </location>
    <ligand>
        <name>Mg(2+)</name>
        <dbReference type="ChEBI" id="CHEBI:18420"/>
        <label>1</label>
    </ligand>
</feature>
<feature type="binding site" evidence="11">
    <location>
        <position position="289"/>
    </location>
    <ligand>
        <name>Mg(2+)</name>
        <dbReference type="ChEBI" id="CHEBI:18420"/>
        <label>1</label>
    </ligand>
</feature>
<feature type="binding site" evidence="11">
    <location>
        <position position="515"/>
    </location>
    <ligand>
        <name>Mg(2+)</name>
        <dbReference type="ChEBI" id="CHEBI:18420"/>
        <label>1</label>
    </ligand>
</feature>
<evidence type="ECO:0000313" key="16">
    <source>
        <dbReference type="EMBL" id="GMI09901.1"/>
    </source>
</evidence>
<name>A0A9W7FD22_9STRA</name>
<dbReference type="CDD" id="cd09087">
    <property type="entry name" value="Ape1-like_AP-endo"/>
    <property type="match status" value="1"/>
</dbReference>
<evidence type="ECO:0000256" key="4">
    <source>
        <dbReference type="ARBA" id="ARBA00022723"/>
    </source>
</evidence>
<keyword evidence="8 11" id="KW-0460">Magnesium</keyword>
<dbReference type="PANTHER" id="PTHR22748:SF6">
    <property type="entry name" value="DNA-(APURINIC OR APYRIMIDINIC SITE) ENDONUCLEASE"/>
    <property type="match status" value="1"/>
</dbReference>
<feature type="active site" description="Proton acceptor" evidence="10">
    <location>
        <position position="516"/>
    </location>
</feature>
<comment type="subcellular location">
    <subcellularLocation>
        <location evidence="2">Nucleus</location>
    </subcellularLocation>
</comment>
<dbReference type="AlphaFoldDB" id="A0A9W7FD22"/>
<evidence type="ECO:0000256" key="1">
    <source>
        <dbReference type="ARBA" id="ARBA00001936"/>
    </source>
</evidence>
<dbReference type="InterPro" id="IPR020848">
    <property type="entry name" value="AP_endonuclease_F1_CS"/>
</dbReference>
<evidence type="ECO:0000256" key="14">
    <source>
        <dbReference type="SAM" id="MobiDB-lite"/>
    </source>
</evidence>
<keyword evidence="7" id="KW-0862">Zinc</keyword>
<evidence type="ECO:0000256" key="12">
    <source>
        <dbReference type="PIRSR" id="PIRSR604808-3"/>
    </source>
</evidence>
<dbReference type="GO" id="GO:0005634">
    <property type="term" value="C:nucleus"/>
    <property type="evidence" value="ECO:0007669"/>
    <property type="project" value="UniProtKB-SubCell"/>
</dbReference>
<evidence type="ECO:0000256" key="8">
    <source>
        <dbReference type="ARBA" id="ARBA00022842"/>
    </source>
</evidence>
<evidence type="ECO:0000313" key="17">
    <source>
        <dbReference type="Proteomes" id="UP001165160"/>
    </source>
</evidence>
<dbReference type="NCBIfam" id="TIGR00633">
    <property type="entry name" value="xth"/>
    <property type="match status" value="1"/>
</dbReference>
<dbReference type="PANTHER" id="PTHR22748">
    <property type="entry name" value="AP ENDONUCLEASE"/>
    <property type="match status" value="1"/>
</dbReference>
<keyword evidence="17" id="KW-1185">Reference proteome</keyword>
<feature type="region of interest" description="Disordered" evidence="14">
    <location>
        <begin position="139"/>
        <end position="226"/>
    </location>
</feature>
<keyword evidence="6" id="KW-0378">Hydrolase</keyword>
<comment type="cofactor">
    <cofactor evidence="1">
        <name>Mn(2+)</name>
        <dbReference type="ChEBI" id="CHEBI:29035"/>
    </cofactor>
</comment>
<evidence type="ECO:0000256" key="2">
    <source>
        <dbReference type="ARBA" id="ARBA00004123"/>
    </source>
</evidence>
<dbReference type="EC" id="3.1.-.-" evidence="13"/>
<dbReference type="PROSITE" id="PS50064">
    <property type="entry name" value="ZF_PARP_2"/>
    <property type="match status" value="1"/>
</dbReference>
<dbReference type="PROSITE" id="PS00728">
    <property type="entry name" value="AP_NUCLEASE_F1_3"/>
    <property type="match status" value="1"/>
</dbReference>
<keyword evidence="5" id="KW-0863">Zinc-finger</keyword>
<dbReference type="PROSITE" id="PS00726">
    <property type="entry name" value="AP_NUCLEASE_F1_1"/>
    <property type="match status" value="1"/>
</dbReference>
<dbReference type="Pfam" id="PF03372">
    <property type="entry name" value="Exo_endo_phos"/>
    <property type="match status" value="1"/>
</dbReference>
<dbReference type="GO" id="GO:0008081">
    <property type="term" value="F:phosphoric diester hydrolase activity"/>
    <property type="evidence" value="ECO:0007669"/>
    <property type="project" value="TreeGrafter"/>
</dbReference>
<evidence type="ECO:0000256" key="7">
    <source>
        <dbReference type="ARBA" id="ARBA00022833"/>
    </source>
</evidence>
<dbReference type="InterPro" id="IPR004808">
    <property type="entry name" value="AP_endonuc_1"/>
</dbReference>
<evidence type="ECO:0000256" key="5">
    <source>
        <dbReference type="ARBA" id="ARBA00022771"/>
    </source>
</evidence>
<dbReference type="EMBL" id="BRXX01000407">
    <property type="protein sequence ID" value="GMI09901.1"/>
    <property type="molecule type" value="Genomic_DNA"/>
</dbReference>
<evidence type="ECO:0000256" key="11">
    <source>
        <dbReference type="PIRSR" id="PIRSR604808-2"/>
    </source>
</evidence>
<dbReference type="SUPFAM" id="SSF56219">
    <property type="entry name" value="DNase I-like"/>
    <property type="match status" value="1"/>
</dbReference>
<evidence type="ECO:0000256" key="6">
    <source>
        <dbReference type="ARBA" id="ARBA00022801"/>
    </source>
</evidence>
<keyword evidence="13" id="KW-0234">DNA repair</keyword>
<gene>
    <name evidence="16" type="ORF">TrVE_jg13457</name>
</gene>
<feature type="site" description="Interaction with DNA substrate" evidence="12">
    <location>
        <position position="516"/>
    </location>
</feature>
<evidence type="ECO:0000256" key="9">
    <source>
        <dbReference type="ARBA" id="ARBA00023242"/>
    </source>
</evidence>
<dbReference type="SUPFAM" id="SSF57716">
    <property type="entry name" value="Glucocorticoid receptor-like (DNA-binding domain)"/>
    <property type="match status" value="1"/>
</dbReference>
<evidence type="ECO:0000256" key="3">
    <source>
        <dbReference type="ARBA" id="ARBA00007092"/>
    </source>
</evidence>
<protein>
    <recommendedName>
        <fullName evidence="13">DNA-(apurinic or apyrimidinic site) endonuclease</fullName>
        <ecNumber evidence="13">3.1.-.-</ecNumber>
    </recommendedName>
</protein>
<comment type="cofactor">
    <cofactor evidence="11 13">
        <name>Mg(2+)</name>
        <dbReference type="ChEBI" id="CHEBI:18420"/>
    </cofactor>
    <cofactor evidence="11 13">
        <name>Mn(2+)</name>
        <dbReference type="ChEBI" id="CHEBI:29035"/>
    </cofactor>
    <text evidence="11 13">Probably binds two magnesium or manganese ions per subunit.</text>
</comment>
<dbReference type="PROSITE" id="PS51435">
    <property type="entry name" value="AP_NUCLEASE_F1_4"/>
    <property type="match status" value="1"/>
</dbReference>
<dbReference type="GO" id="GO:0006284">
    <property type="term" value="P:base-excision repair"/>
    <property type="evidence" value="ECO:0007669"/>
    <property type="project" value="TreeGrafter"/>
</dbReference>
<dbReference type="Gene3D" id="3.30.1740.10">
    <property type="entry name" value="Zinc finger, PARP-type"/>
    <property type="match status" value="1"/>
</dbReference>
<dbReference type="GO" id="GO:0003906">
    <property type="term" value="F:DNA-(apurinic or apyrimidinic site) endonuclease activity"/>
    <property type="evidence" value="ECO:0007669"/>
    <property type="project" value="TreeGrafter"/>
</dbReference>
<dbReference type="Proteomes" id="UP001165160">
    <property type="component" value="Unassembled WGS sequence"/>
</dbReference>
<comment type="similarity">
    <text evidence="3 13">Belongs to the DNA repair enzymes AP/ExoA family.</text>
</comment>
<feature type="binding site" evidence="11">
    <location>
        <position position="414"/>
    </location>
    <ligand>
        <name>Mg(2+)</name>
        <dbReference type="ChEBI" id="CHEBI:18420"/>
        <label>1</label>
    </ligand>
</feature>
<evidence type="ECO:0000259" key="15">
    <source>
        <dbReference type="PROSITE" id="PS50064"/>
    </source>
</evidence>
<keyword evidence="4 11" id="KW-0479">Metal-binding</keyword>
<feature type="compositionally biased region" description="Basic and acidic residues" evidence="14">
    <location>
        <begin position="527"/>
        <end position="541"/>
    </location>
</feature>
<accession>A0A9W7FD22</accession>
<feature type="region of interest" description="Disordered" evidence="14">
    <location>
        <begin position="527"/>
        <end position="553"/>
    </location>
</feature>
<dbReference type="InterPro" id="IPR036691">
    <property type="entry name" value="Endo/exonu/phosph_ase_sf"/>
</dbReference>